<feature type="compositionally biased region" description="Polar residues" evidence="1">
    <location>
        <begin position="20"/>
        <end position="30"/>
    </location>
</feature>
<sequence length="171" mass="19205">MSGSTSLSSSSSSSSSGYSATKQSRWSPASSEDGGTINGLQAQLRRGRDRMKQFWGRRFRGEDPYWTEYKRRRDDFAGFVVTRYHTPEPAAAAAAPPVAALDPRVRRCRRHDNLRQIYVEEEMMRQLEGALISRESSGNGNYIWETTKSTSTKEMNAIEGTDGIIEEALRS</sequence>
<organism evidence="2 3">
    <name type="scientific">Cytospora mali</name>
    <name type="common">Apple Valsa canker fungus</name>
    <name type="synonym">Valsa mali</name>
    <dbReference type="NCBI Taxonomy" id="578113"/>
    <lineage>
        <taxon>Eukaryota</taxon>
        <taxon>Fungi</taxon>
        <taxon>Dikarya</taxon>
        <taxon>Ascomycota</taxon>
        <taxon>Pezizomycotina</taxon>
        <taxon>Sordariomycetes</taxon>
        <taxon>Sordariomycetidae</taxon>
        <taxon>Diaporthales</taxon>
        <taxon>Cytosporaceae</taxon>
        <taxon>Cytospora</taxon>
    </lineage>
</organism>
<evidence type="ECO:0000313" key="2">
    <source>
        <dbReference type="EMBL" id="KUI56989.1"/>
    </source>
</evidence>
<gene>
    <name evidence="2" type="ORF">VP1G_04247</name>
</gene>
<feature type="compositionally biased region" description="Low complexity" evidence="1">
    <location>
        <begin position="1"/>
        <end position="19"/>
    </location>
</feature>
<reference evidence="3" key="1">
    <citation type="submission" date="2014-12" db="EMBL/GenBank/DDBJ databases">
        <title>Genome Sequence of Valsa Canker Pathogens Uncovers a Specific Adaption of Colonization on Woody Bark.</title>
        <authorList>
            <person name="Yin Z."/>
            <person name="Liu H."/>
            <person name="Gao X."/>
            <person name="Li Z."/>
            <person name="Song N."/>
            <person name="Ke X."/>
            <person name="Dai Q."/>
            <person name="Wu Y."/>
            <person name="Sun Y."/>
            <person name="Xu J.-R."/>
            <person name="Kang Z.K."/>
            <person name="Wang L."/>
            <person name="Huang L."/>
        </authorList>
    </citation>
    <scope>NUCLEOTIDE SEQUENCE [LARGE SCALE GENOMIC DNA]</scope>
    <source>
        <strain evidence="3">SXYL134</strain>
    </source>
</reference>
<feature type="region of interest" description="Disordered" evidence="1">
    <location>
        <begin position="1"/>
        <end position="45"/>
    </location>
</feature>
<evidence type="ECO:0000313" key="3">
    <source>
        <dbReference type="Proteomes" id="UP000078576"/>
    </source>
</evidence>
<accession>A0A194UZB1</accession>
<dbReference type="OrthoDB" id="10495110at2759"/>
<dbReference type="Proteomes" id="UP000078576">
    <property type="component" value="Unassembled WGS sequence"/>
</dbReference>
<proteinExistence type="predicted"/>
<name>A0A194UZB1_CYTMA</name>
<dbReference type="AlphaFoldDB" id="A0A194UZB1"/>
<evidence type="ECO:0000256" key="1">
    <source>
        <dbReference type="SAM" id="MobiDB-lite"/>
    </source>
</evidence>
<protein>
    <submittedName>
        <fullName evidence="2">Uncharacterized protein</fullName>
    </submittedName>
</protein>
<dbReference type="EMBL" id="KN714694">
    <property type="protein sequence ID" value="KUI56989.1"/>
    <property type="molecule type" value="Genomic_DNA"/>
</dbReference>
<keyword evidence="3" id="KW-1185">Reference proteome</keyword>